<accession>A0ABV0F3B9</accession>
<evidence type="ECO:0000313" key="2">
    <source>
        <dbReference type="Proteomes" id="UP001429357"/>
    </source>
</evidence>
<dbReference type="Pfam" id="PF13384">
    <property type="entry name" value="HTH_23"/>
    <property type="match status" value="1"/>
</dbReference>
<evidence type="ECO:0000313" key="1">
    <source>
        <dbReference type="EMBL" id="MEO1782544.1"/>
    </source>
</evidence>
<evidence type="ECO:0008006" key="3">
    <source>
        <dbReference type="Google" id="ProtNLM"/>
    </source>
</evidence>
<reference evidence="1" key="1">
    <citation type="submission" date="2016-06" db="EMBL/GenBank/DDBJ databases">
        <authorList>
            <person name="Van Tyne D."/>
        </authorList>
    </citation>
    <scope>NUCLEOTIDE SEQUENCE</scope>
    <source>
        <strain evidence="1">JM9A</strain>
    </source>
</reference>
<proteinExistence type="predicted"/>
<name>A0ABV0F3B9_9ENTE</name>
<protein>
    <recommendedName>
        <fullName evidence="3">HTH cro/C1-type domain-containing protein</fullName>
    </recommendedName>
</protein>
<sequence length="60" mass="7083">MANVQDAKKRILQHFESKGWEIPDVASALGISEQYLRRILNKPEEHLKQITDIISYYKIR</sequence>
<keyword evidence="2" id="KW-1185">Reference proteome</keyword>
<dbReference type="RefSeq" id="WP_161870050.1">
    <property type="nucleotide sequence ID" value="NZ_JBMRGR010000008.1"/>
</dbReference>
<reference evidence="1" key="2">
    <citation type="submission" date="2024-02" db="EMBL/GenBank/DDBJ databases">
        <title>The Genome Sequence of Enterococcus diestrammenae JM9A.</title>
        <authorList>
            <person name="Earl A."/>
            <person name="Manson A."/>
            <person name="Gilmore M."/>
            <person name="Sanders J."/>
            <person name="Shea T."/>
            <person name="Howe W."/>
            <person name="Livny J."/>
            <person name="Cuomo C."/>
            <person name="Neafsey D."/>
            <person name="Birren B."/>
        </authorList>
    </citation>
    <scope>NUCLEOTIDE SEQUENCE</scope>
    <source>
        <strain evidence="1">JM9A</strain>
    </source>
</reference>
<organism evidence="1 2">
    <name type="scientific">Enterococcus diestrammenae</name>
    <dbReference type="NCBI Taxonomy" id="1155073"/>
    <lineage>
        <taxon>Bacteria</taxon>
        <taxon>Bacillati</taxon>
        <taxon>Bacillota</taxon>
        <taxon>Bacilli</taxon>
        <taxon>Lactobacillales</taxon>
        <taxon>Enterococcaceae</taxon>
        <taxon>Enterococcus</taxon>
    </lineage>
</organism>
<dbReference type="EMBL" id="MAEI02000001">
    <property type="protein sequence ID" value="MEO1782544.1"/>
    <property type="molecule type" value="Genomic_DNA"/>
</dbReference>
<gene>
    <name evidence="1" type="ORF">BAU18_002156</name>
</gene>
<dbReference type="Proteomes" id="UP001429357">
    <property type="component" value="Unassembled WGS sequence"/>
</dbReference>
<comment type="caution">
    <text evidence="1">The sequence shown here is derived from an EMBL/GenBank/DDBJ whole genome shotgun (WGS) entry which is preliminary data.</text>
</comment>